<accession>A0A4P9ZZZ9</accession>
<feature type="signal peptide" evidence="2">
    <location>
        <begin position="1"/>
        <end position="25"/>
    </location>
</feature>
<feature type="transmembrane region" description="Helical" evidence="1">
    <location>
        <begin position="197"/>
        <end position="217"/>
    </location>
</feature>
<keyword evidence="1" id="KW-0472">Membrane</keyword>
<dbReference type="Proteomes" id="UP000268162">
    <property type="component" value="Unassembled WGS sequence"/>
</dbReference>
<feature type="transmembrane region" description="Helical" evidence="1">
    <location>
        <begin position="229"/>
        <end position="250"/>
    </location>
</feature>
<dbReference type="AlphaFoldDB" id="A0A4P9ZZZ9"/>
<feature type="chain" id="PRO_5020639332" description="F-box domain-containing protein" evidence="2">
    <location>
        <begin position="26"/>
        <end position="651"/>
    </location>
</feature>
<keyword evidence="1" id="KW-1133">Transmembrane helix</keyword>
<evidence type="ECO:0000313" key="3">
    <source>
        <dbReference type="EMBL" id="RKP39335.1"/>
    </source>
</evidence>
<protein>
    <recommendedName>
        <fullName evidence="5">F-box domain-containing protein</fullName>
    </recommendedName>
</protein>
<evidence type="ECO:0000313" key="4">
    <source>
        <dbReference type="Proteomes" id="UP000268162"/>
    </source>
</evidence>
<evidence type="ECO:0000256" key="1">
    <source>
        <dbReference type="SAM" id="Phobius"/>
    </source>
</evidence>
<name>A0A4P9ZZZ9_9FUNG</name>
<keyword evidence="4" id="KW-1185">Reference proteome</keyword>
<gene>
    <name evidence="3" type="ORF">BJ085DRAFT_40916</name>
</gene>
<evidence type="ECO:0008006" key="5">
    <source>
        <dbReference type="Google" id="ProtNLM"/>
    </source>
</evidence>
<dbReference type="EMBL" id="ML002278">
    <property type="protein sequence ID" value="RKP39335.1"/>
    <property type="molecule type" value="Genomic_DNA"/>
</dbReference>
<organism evidence="3 4">
    <name type="scientific">Dimargaris cristalligena</name>
    <dbReference type="NCBI Taxonomy" id="215637"/>
    <lineage>
        <taxon>Eukaryota</taxon>
        <taxon>Fungi</taxon>
        <taxon>Fungi incertae sedis</taxon>
        <taxon>Zoopagomycota</taxon>
        <taxon>Kickxellomycotina</taxon>
        <taxon>Dimargaritomycetes</taxon>
        <taxon>Dimargaritales</taxon>
        <taxon>Dimargaritaceae</taxon>
        <taxon>Dimargaris</taxon>
    </lineage>
</organism>
<evidence type="ECO:0000256" key="2">
    <source>
        <dbReference type="SAM" id="SignalP"/>
    </source>
</evidence>
<keyword evidence="2" id="KW-0732">Signal</keyword>
<keyword evidence="1" id="KW-0812">Transmembrane</keyword>
<proteinExistence type="predicted"/>
<reference evidence="4" key="1">
    <citation type="journal article" date="2018" name="Nat. Microbiol.">
        <title>Leveraging single-cell genomics to expand the fungal tree of life.</title>
        <authorList>
            <person name="Ahrendt S.R."/>
            <person name="Quandt C.A."/>
            <person name="Ciobanu D."/>
            <person name="Clum A."/>
            <person name="Salamov A."/>
            <person name="Andreopoulos B."/>
            <person name="Cheng J.F."/>
            <person name="Woyke T."/>
            <person name="Pelin A."/>
            <person name="Henrissat B."/>
            <person name="Reynolds N.K."/>
            <person name="Benny G.L."/>
            <person name="Smith M.E."/>
            <person name="James T.Y."/>
            <person name="Grigoriev I.V."/>
        </authorList>
    </citation>
    <scope>NUCLEOTIDE SEQUENCE [LARGE SCALE GENOMIC DNA]</scope>
    <source>
        <strain evidence="4">RSA 468</strain>
    </source>
</reference>
<sequence length="651" mass="73424">MGHMPWALAVFGLLWSILLSTDVKASMQLTVQGGPTTITTHGFFGDSGTPFQVTGILLPVTLTDKCQIQLPQHRSPDWVWAPKNPKQPYHVILLMEDWARVWSVCREKSNLGWPSVRLVLFPAAQNANQNFGDPSREMYGNWLDHRSPGVELGLISADEYTRLPGVELLQNITVEVFSGARDVLALSPETYSKLIKMATIVCGILMISTLRLIAIILRYQEYTDVEIVIYRAVLLQLAVVLIYALSFYFFHYEEAEYVPRAAPPASNEMPSLANFERLPPELIFHIMDRLQWGAAGQLGIVNSRLAALFDQYLKFHGGLALVKIRRGLGQSIDVPPSQRFILMQPIQLRPQLALKVVESEVTTAISSLLEHALGTTTNSETQIMHILFPSRSSSEKDSDRRNSGSYLQTLSLRTMEQAGLISHSVWYSDYVSSPALERLSPLLYLIHQLGNADSKAILTIVIAILTHLHQRVDFEQYYPSVRALIPDRLAYLTRQYWGDRSMFDQTFRSLVSYYLIPLMVVALVHAGQLDQLQYLLDKLYTTQLGLPGYSTLALIALIELDIIGSKPMVDILTAFSTKHLGRRALCHCASNFGYHRTEAQFCEDRFIMAGSFTSPSECAIFLQFNPLLISFDKQRLKLTVTRHLYDQIIQG</sequence>